<dbReference type="InterPro" id="IPR050342">
    <property type="entry name" value="HMGB"/>
</dbReference>
<feature type="domain" description="HMG box" evidence="4">
    <location>
        <begin position="339"/>
        <end position="395"/>
    </location>
</feature>
<dbReference type="EMBL" id="JANBTW010000109">
    <property type="protein sequence ID" value="KAJ2671123.1"/>
    <property type="molecule type" value="Genomic_DNA"/>
</dbReference>
<feature type="compositionally biased region" description="Acidic residues" evidence="3">
    <location>
        <begin position="611"/>
        <end position="625"/>
    </location>
</feature>
<dbReference type="GO" id="GO:0005634">
    <property type="term" value="C:nucleus"/>
    <property type="evidence" value="ECO:0007669"/>
    <property type="project" value="UniProtKB-UniRule"/>
</dbReference>
<dbReference type="InterPro" id="IPR036910">
    <property type="entry name" value="HMG_box_dom_sf"/>
</dbReference>
<feature type="domain" description="HMG box" evidence="4">
    <location>
        <begin position="475"/>
        <end position="528"/>
    </location>
</feature>
<dbReference type="Gene3D" id="1.10.30.10">
    <property type="entry name" value="High mobility group box domain"/>
    <property type="match status" value="2"/>
</dbReference>
<feature type="compositionally biased region" description="Polar residues" evidence="3">
    <location>
        <begin position="632"/>
        <end position="660"/>
    </location>
</feature>
<evidence type="ECO:0000256" key="2">
    <source>
        <dbReference type="PROSITE-ProRule" id="PRU00267"/>
    </source>
</evidence>
<evidence type="ECO:0000259" key="4">
    <source>
        <dbReference type="PROSITE" id="PS50118"/>
    </source>
</evidence>
<dbReference type="SUPFAM" id="SSF47095">
    <property type="entry name" value="HMG-box"/>
    <property type="match status" value="3"/>
</dbReference>
<gene>
    <name evidence="5" type="ORF">GGI25_005609</name>
</gene>
<feature type="region of interest" description="Disordered" evidence="3">
    <location>
        <begin position="571"/>
        <end position="728"/>
    </location>
</feature>
<comment type="caution">
    <text evidence="5">The sequence shown here is derived from an EMBL/GenBank/DDBJ whole genome shotgun (WGS) entry which is preliminary data.</text>
</comment>
<dbReference type="CDD" id="cd00084">
    <property type="entry name" value="HMG-box_SF"/>
    <property type="match status" value="2"/>
</dbReference>
<feature type="compositionally biased region" description="Polar residues" evidence="3">
    <location>
        <begin position="448"/>
        <end position="457"/>
    </location>
</feature>
<evidence type="ECO:0000313" key="5">
    <source>
        <dbReference type="EMBL" id="KAJ2671123.1"/>
    </source>
</evidence>
<keyword evidence="2" id="KW-0539">Nucleus</keyword>
<feature type="DNA-binding region" description="HMG box" evidence="2">
    <location>
        <begin position="339"/>
        <end position="395"/>
    </location>
</feature>
<dbReference type="GO" id="GO:0003677">
    <property type="term" value="F:DNA binding"/>
    <property type="evidence" value="ECO:0007669"/>
    <property type="project" value="UniProtKB-UniRule"/>
</dbReference>
<feature type="compositionally biased region" description="Low complexity" evidence="3">
    <location>
        <begin position="661"/>
        <end position="677"/>
    </location>
</feature>
<dbReference type="PANTHER" id="PTHR48112">
    <property type="entry name" value="HIGH MOBILITY GROUP PROTEIN DSP1"/>
    <property type="match status" value="1"/>
</dbReference>
<accession>A0A9W8G2Y7</accession>
<dbReference type="InterPro" id="IPR009071">
    <property type="entry name" value="HMG_box_dom"/>
</dbReference>
<evidence type="ECO:0000313" key="6">
    <source>
        <dbReference type="Proteomes" id="UP001151518"/>
    </source>
</evidence>
<dbReference type="OrthoDB" id="1919336at2759"/>
<feature type="DNA-binding region" description="HMG box" evidence="2">
    <location>
        <begin position="475"/>
        <end position="528"/>
    </location>
</feature>
<evidence type="ECO:0000256" key="1">
    <source>
        <dbReference type="ARBA" id="ARBA00023125"/>
    </source>
</evidence>
<name>A0A9W8G2Y7_9FUNG</name>
<feature type="domain" description="HMG box" evidence="4">
    <location>
        <begin position="241"/>
        <end position="290"/>
    </location>
</feature>
<sequence>MSTITLSSEDCEMIERCVDMISMQCKMIANMLRRSRASSGMQLGSHHDIVADGGDNMTDVLANAASTLGSAMRHMSGEANITSGDSQSATRKRPRSALHSAYMDFPDDHHSHADISAPLSTTPVPVKRRGRPPRDYGDELGPAFAMYASETYSKTEQELMDRMGGGSSGARVPKSDILSAVWESWWLSSQALKDKYLALSRQEMTINETHMLELLLDYPLPAEAVLQAGNRSGTSYGHSISPEPATPFDVFLSEQIPLLRSKVPDWSDAEITRRLTVNWNSMASVDREKYAAPTAQNVNSAQLSVYPAIAPATPMHTSAMSRGYPNSGGQRSGYRASGNSAPRRAYVLFCREERPLLVQENPTWDLPTVNKELGRRWKELAPEKKEVFHELERKESESRAIAAAAAGASPQNGSAYGVRGNGASSTGTYQRPGGYFSGTSSIPLASSVVRPTSNLGSPFQRAGGKPGTPGSGNPNKGPSKAYVLYSRVNRKGVTSEHPDWDLATINRELGRMWKVLPIEERQSWESRAIAAANGEPESVSSTPKRYASPSVPTAAAHVGTASTMTPSPIQSALALSGDNTNVSTPATPVSRVDTPTTKDGAAVPDHHEYDGESEAEDVEMQDDDADGRGYYTQLSSRAQGAADSFNSEPTNGHHNSASVNPPSAIATTTSTTAAAVTGPPPMAKPAAVMTNGSGNNHPVSGSANSTRISEPQHQSLHHHPIEVPRSNQ</sequence>
<dbReference type="Pfam" id="PF00505">
    <property type="entry name" value="HMG_box"/>
    <property type="match status" value="2"/>
</dbReference>
<evidence type="ECO:0000256" key="3">
    <source>
        <dbReference type="SAM" id="MobiDB-lite"/>
    </source>
</evidence>
<feature type="region of interest" description="Disordered" evidence="3">
    <location>
        <begin position="448"/>
        <end position="480"/>
    </location>
</feature>
<feature type="region of interest" description="Disordered" evidence="3">
    <location>
        <begin position="114"/>
        <end position="139"/>
    </location>
</feature>
<feature type="compositionally biased region" description="Polar residues" evidence="3">
    <location>
        <begin position="577"/>
        <end position="597"/>
    </location>
</feature>
<keyword evidence="1 2" id="KW-0238">DNA-binding</keyword>
<dbReference type="AlphaFoldDB" id="A0A9W8G2Y7"/>
<reference evidence="5" key="1">
    <citation type="submission" date="2022-07" db="EMBL/GenBank/DDBJ databases">
        <title>Phylogenomic reconstructions and comparative analyses of Kickxellomycotina fungi.</title>
        <authorList>
            <person name="Reynolds N.K."/>
            <person name="Stajich J.E."/>
            <person name="Barry K."/>
            <person name="Grigoriev I.V."/>
            <person name="Crous P."/>
            <person name="Smith M.E."/>
        </authorList>
    </citation>
    <scope>NUCLEOTIDE SEQUENCE</scope>
    <source>
        <strain evidence="5">NRRL 3115</strain>
    </source>
</reference>
<feature type="compositionally biased region" description="Polar residues" evidence="3">
    <location>
        <begin position="690"/>
        <end position="714"/>
    </location>
</feature>
<dbReference type="PROSITE" id="PS50118">
    <property type="entry name" value="HMG_BOX_2"/>
    <property type="match status" value="3"/>
</dbReference>
<dbReference type="Proteomes" id="UP001151518">
    <property type="component" value="Unassembled WGS sequence"/>
</dbReference>
<organism evidence="5 6">
    <name type="scientific">Coemansia spiralis</name>
    <dbReference type="NCBI Taxonomy" id="417178"/>
    <lineage>
        <taxon>Eukaryota</taxon>
        <taxon>Fungi</taxon>
        <taxon>Fungi incertae sedis</taxon>
        <taxon>Zoopagomycota</taxon>
        <taxon>Kickxellomycotina</taxon>
        <taxon>Kickxellomycetes</taxon>
        <taxon>Kickxellales</taxon>
        <taxon>Kickxellaceae</taxon>
        <taxon>Coemansia</taxon>
    </lineage>
</organism>
<protein>
    <recommendedName>
        <fullName evidence="4">HMG box domain-containing protein</fullName>
    </recommendedName>
</protein>
<feature type="region of interest" description="Disordered" evidence="3">
    <location>
        <begin position="317"/>
        <end position="338"/>
    </location>
</feature>
<feature type="DNA-binding region" description="HMG box" evidence="2">
    <location>
        <begin position="241"/>
        <end position="290"/>
    </location>
</feature>
<dbReference type="SMART" id="SM00398">
    <property type="entry name" value="HMG"/>
    <property type="match status" value="2"/>
</dbReference>
<proteinExistence type="predicted"/>